<dbReference type="PANTHER" id="PTHR30353:SF0">
    <property type="entry name" value="TRANSMEMBRANE PROTEIN"/>
    <property type="match status" value="1"/>
</dbReference>
<feature type="compositionally biased region" description="Low complexity" evidence="8">
    <location>
        <begin position="230"/>
        <end position="243"/>
    </location>
</feature>
<evidence type="ECO:0000256" key="6">
    <source>
        <dbReference type="ARBA" id="ARBA00023136"/>
    </source>
</evidence>
<evidence type="ECO:0000256" key="5">
    <source>
        <dbReference type="ARBA" id="ARBA00022989"/>
    </source>
</evidence>
<dbReference type="RefSeq" id="WP_380139647.1">
    <property type="nucleotide sequence ID" value="NZ_JBHLUI010000012.1"/>
</dbReference>
<keyword evidence="11" id="KW-1185">Reference proteome</keyword>
<keyword evidence="5 7" id="KW-1133">Transmembrane helix</keyword>
<gene>
    <name evidence="10" type="ORF">ACFFVI_03080</name>
</gene>
<evidence type="ECO:0000256" key="1">
    <source>
        <dbReference type="ARBA" id="ARBA00004651"/>
    </source>
</evidence>
<protein>
    <submittedName>
        <fullName evidence="10">DedA family protein</fullName>
    </submittedName>
</protein>
<comment type="similarity">
    <text evidence="2 7">Belongs to the DedA family.</text>
</comment>
<comment type="caution">
    <text evidence="10">The sequence shown here is derived from an EMBL/GenBank/DDBJ whole genome shotgun (WGS) entry which is preliminary data.</text>
</comment>
<dbReference type="Proteomes" id="UP001589748">
    <property type="component" value="Unassembled WGS sequence"/>
</dbReference>
<keyword evidence="4 7" id="KW-0812">Transmembrane</keyword>
<feature type="transmembrane region" description="Helical" evidence="7">
    <location>
        <begin position="190"/>
        <end position="208"/>
    </location>
</feature>
<evidence type="ECO:0000256" key="3">
    <source>
        <dbReference type="ARBA" id="ARBA00022475"/>
    </source>
</evidence>
<dbReference type="InterPro" id="IPR032818">
    <property type="entry name" value="DedA-like"/>
</dbReference>
<dbReference type="EMBL" id="JBHMDM010000001">
    <property type="protein sequence ID" value="MFB9375945.1"/>
    <property type="molecule type" value="Genomic_DNA"/>
</dbReference>
<name>A0ABV5LPC4_9ACTN</name>
<sequence length="252" mass="26749">MTLTAALPTLASADLLDPTTLLAQFGGWALWGAAAVVFAECGLLVGFFLPGDSLLFTVGLLQHQGVIPHALWLVTAVLAVAAFAGNVCGYEIGRRIGPALLDRPDSRFLRRRHLDRTIAFFDTHGPRAVVLARFVPVVRTFITVAAGAGRMSRRTFFVYSGVGAVLWAAGITVLGWALGGIELVRENIELGLGLLVVLTLLPVLVARLRRRRRERRGARTTPGGTPDGTPPGAADPGAVVAPRTAADENAHH</sequence>
<keyword evidence="6 7" id="KW-0472">Membrane</keyword>
<proteinExistence type="inferred from homology"/>
<feature type="transmembrane region" description="Helical" evidence="7">
    <location>
        <begin position="29"/>
        <end position="49"/>
    </location>
</feature>
<dbReference type="InterPro" id="IPR032816">
    <property type="entry name" value="VTT_dom"/>
</dbReference>
<comment type="subcellular location">
    <subcellularLocation>
        <location evidence="1 7">Cell membrane</location>
        <topology evidence="1 7">Multi-pass membrane protein</topology>
    </subcellularLocation>
</comment>
<feature type="transmembrane region" description="Helical" evidence="7">
    <location>
        <begin position="70"/>
        <end position="92"/>
    </location>
</feature>
<evidence type="ECO:0000256" key="7">
    <source>
        <dbReference type="RuleBase" id="RU367016"/>
    </source>
</evidence>
<feature type="domain" description="VTT" evidence="9">
    <location>
        <begin position="49"/>
        <end position="176"/>
    </location>
</feature>
<feature type="transmembrane region" description="Helical" evidence="7">
    <location>
        <begin position="156"/>
        <end position="178"/>
    </location>
</feature>
<accession>A0ABV5LPC4</accession>
<evidence type="ECO:0000256" key="4">
    <source>
        <dbReference type="ARBA" id="ARBA00022692"/>
    </source>
</evidence>
<feature type="region of interest" description="Disordered" evidence="8">
    <location>
        <begin position="214"/>
        <end position="252"/>
    </location>
</feature>
<evidence type="ECO:0000313" key="11">
    <source>
        <dbReference type="Proteomes" id="UP001589748"/>
    </source>
</evidence>
<dbReference type="PANTHER" id="PTHR30353">
    <property type="entry name" value="INNER MEMBRANE PROTEIN DEDA-RELATED"/>
    <property type="match status" value="1"/>
</dbReference>
<evidence type="ECO:0000313" key="10">
    <source>
        <dbReference type="EMBL" id="MFB9375945.1"/>
    </source>
</evidence>
<organism evidence="10 11">
    <name type="scientific">Kineococcus gynurae</name>
    <dbReference type="NCBI Taxonomy" id="452979"/>
    <lineage>
        <taxon>Bacteria</taxon>
        <taxon>Bacillati</taxon>
        <taxon>Actinomycetota</taxon>
        <taxon>Actinomycetes</taxon>
        <taxon>Kineosporiales</taxon>
        <taxon>Kineosporiaceae</taxon>
        <taxon>Kineococcus</taxon>
    </lineage>
</organism>
<evidence type="ECO:0000259" key="9">
    <source>
        <dbReference type="Pfam" id="PF09335"/>
    </source>
</evidence>
<evidence type="ECO:0000256" key="2">
    <source>
        <dbReference type="ARBA" id="ARBA00010792"/>
    </source>
</evidence>
<evidence type="ECO:0000256" key="8">
    <source>
        <dbReference type="SAM" id="MobiDB-lite"/>
    </source>
</evidence>
<keyword evidence="3 7" id="KW-1003">Cell membrane</keyword>
<reference evidence="10 11" key="1">
    <citation type="submission" date="2024-09" db="EMBL/GenBank/DDBJ databases">
        <authorList>
            <person name="Sun Q."/>
            <person name="Mori K."/>
        </authorList>
    </citation>
    <scope>NUCLEOTIDE SEQUENCE [LARGE SCALE GENOMIC DNA]</scope>
    <source>
        <strain evidence="10 11">TISTR 1856</strain>
    </source>
</reference>
<dbReference type="Pfam" id="PF09335">
    <property type="entry name" value="VTT_dom"/>
    <property type="match status" value="1"/>
</dbReference>